<dbReference type="PANTHER" id="PTHR10099">
    <property type="entry name" value="PHOSPHORIBOSYLFORMYLGLYCINAMIDINE SYNTHASE"/>
    <property type="match status" value="1"/>
</dbReference>
<proteinExistence type="predicted"/>
<dbReference type="Pfam" id="PF02769">
    <property type="entry name" value="AIRS_C"/>
    <property type="match status" value="1"/>
</dbReference>
<feature type="domain" description="PurM-like C-terminal" evidence="1">
    <location>
        <begin position="431"/>
        <end position="581"/>
    </location>
</feature>
<dbReference type="EMBL" id="CDNC01000020">
    <property type="protein sequence ID" value="CEM62058.1"/>
    <property type="molecule type" value="Genomic_DNA"/>
</dbReference>
<dbReference type="RefSeq" id="WP_044634695.1">
    <property type="nucleotide sequence ID" value="NZ_CDNC01000020.1"/>
</dbReference>
<dbReference type="EC" id="6.3.5.3" evidence="2"/>
<dbReference type="InterPro" id="IPR010141">
    <property type="entry name" value="FGAM_synthase"/>
</dbReference>
<evidence type="ECO:0000259" key="1">
    <source>
        <dbReference type="Pfam" id="PF02769"/>
    </source>
</evidence>
<dbReference type="GO" id="GO:0006164">
    <property type="term" value="P:purine nucleotide biosynthetic process"/>
    <property type="evidence" value="ECO:0007669"/>
    <property type="project" value="UniProtKB-KW"/>
</dbReference>
<keyword evidence="3" id="KW-1185">Reference proteome</keyword>
<name>A0A0B7GUA7_TREPH</name>
<reference evidence="3" key="1">
    <citation type="submission" date="2015-01" db="EMBL/GenBank/DDBJ databases">
        <authorList>
            <person name="Manzoor Shahid"/>
            <person name="Zubair Saima"/>
        </authorList>
    </citation>
    <scope>NUCLEOTIDE SEQUENCE [LARGE SCALE GENOMIC DNA]</scope>
    <source>
        <strain evidence="3">V1</strain>
    </source>
</reference>
<dbReference type="Gene3D" id="3.90.650.10">
    <property type="entry name" value="PurM-like C-terminal domain"/>
    <property type="match status" value="2"/>
</dbReference>
<dbReference type="Pfam" id="PF13507">
    <property type="entry name" value="GATase_5"/>
    <property type="match status" value="1"/>
</dbReference>
<dbReference type="Gene3D" id="3.30.1330.10">
    <property type="entry name" value="PurM-like, N-terminal domain"/>
    <property type="match status" value="2"/>
</dbReference>
<dbReference type="InterPro" id="IPR036676">
    <property type="entry name" value="PurM-like_C_sf"/>
</dbReference>
<dbReference type="AlphaFoldDB" id="A0A0B7GUA7"/>
<dbReference type="InterPro" id="IPR029062">
    <property type="entry name" value="Class_I_gatase-like"/>
</dbReference>
<dbReference type="PANTHER" id="PTHR10099:SF1">
    <property type="entry name" value="PHOSPHORIBOSYLFORMYLGLYCINAMIDINE SYNTHASE"/>
    <property type="match status" value="1"/>
</dbReference>
<dbReference type="GO" id="GO:0005524">
    <property type="term" value="F:ATP binding"/>
    <property type="evidence" value="ECO:0007669"/>
    <property type="project" value="UniProtKB-KW"/>
</dbReference>
<dbReference type="SUPFAM" id="SSF55326">
    <property type="entry name" value="PurM N-terminal domain-like"/>
    <property type="match status" value="2"/>
</dbReference>
<gene>
    <name evidence="2" type="ORF">TPHV1_270015</name>
</gene>
<sequence>MKEFILVTEIIDEFDEESKNLYREIKNFLQCNGVQKVKVFQHYHIQVEDEKNFAAIKTLFNQNDTILYEDLRALKNYETAFRVQFHEGQYNQREDMLNQLAEFSLGIACTIRHTKIVSLSGLSDSEIIKLKSYYINSVEMKEIPLDAGFAVLSDSTLEELEPVKGFISFDKNDLQKLLPLFSMDMDDLLLCQDYFKKENRNPNMSELKMIDTYWSDHCRHTTFLTELSSIQINEGKYKKLFESCLQQYLADKKEVSAHKPVCLMDIATINMKKKRAEGTLDEVEVSDEVNAASVFIDITVNNKPEKWILYFKNETHNHPTEIEPYGGASTCIGGGIRDPLSGRSIVYQAMRISGAADPRTPYEQTRKNKLSQRKICLTALQGNSDYSNQIGMTAGYAREVYHPGYEAKRLELGALVAAAPRENVVRENPVEGDLVLLLGGKTGRDGIGAAVGSSKEQTAQSLQKAGAEVQKGNPLIERKIIRLFRRSDASKLIKKCNDFGAGGVAVAVGELADGLDIYLDKVPVKYGGMHGGEIALSESQERMAVVIAQKDLETFLSLAAEEDVPATLIAKVRSHNSIKMYYHDALIIDLKRELLNSNGAKKTTAAVITQPEACNYFSCNKNTLPVKAAILQCLSDISSCSQQAMAEQFDSTLGRGTVLMPFGGIHQRTPQLGMAAKLPVPQGKTDTCSLMACGYDSELSSQSPFHGGYYAVLDSIARIVAMGGEYQKIHFSFQEYFERLGSSEQWGKPLAALLGAYKAMRDFDLASIGGKDSMSGSFEDLSVPPGLFSFAVALGSVSTVVSRELKAHDSVVVLLPVYFTDDKIADVEKLKENFSLVQQLAQNGKIRSSSVLTSSGLIHAVLEMSFGNEIGFEVLTECEKLFDFSYGSILLELAESEYEQLLANRDYQLVAKTLQEPIVKIANETISLSECILAYTKTLSSVYTPSEEIPSQKITAVQNKVIAQTKTLSKNKKVLIPIVPGSFGEYDLQDAFMLEGARVSSFVFKTNSADEYAQSVKDFASLLQDTDILALPNGAIMADVPDAQGKLYALLLSELLISAAIEKLLERNGFIFGVGAGFAGLIQSGLIEYGKVTGKSSISLQRNNNDKYICRIRKIQVVNNNSPWLANTETKEFSTVFSTRFGKLAFKNGMDKFVQSGQICTQFTTVFGEDENGIESMCSPCGKIFGCIGSPERLTEDIAKNVPRAMDVPYIKNICKA</sequence>
<dbReference type="OrthoDB" id="9804441at2"/>
<dbReference type="Proteomes" id="UP000042527">
    <property type="component" value="Unassembled WGS sequence"/>
</dbReference>
<dbReference type="InterPro" id="IPR010918">
    <property type="entry name" value="PurM-like_C_dom"/>
</dbReference>
<dbReference type="InterPro" id="IPR036921">
    <property type="entry name" value="PurM-like_N_sf"/>
</dbReference>
<dbReference type="Gene3D" id="3.40.50.880">
    <property type="match status" value="1"/>
</dbReference>
<dbReference type="NCBIfam" id="TIGR01857">
    <property type="entry name" value="FGAM-synthase"/>
    <property type="match status" value="1"/>
</dbReference>
<dbReference type="SUPFAM" id="SSF52317">
    <property type="entry name" value="Class I glutamine amidotransferase-like"/>
    <property type="match status" value="1"/>
</dbReference>
<dbReference type="CDD" id="cd02204">
    <property type="entry name" value="PurL_repeat2"/>
    <property type="match status" value="1"/>
</dbReference>
<dbReference type="GO" id="GO:0004642">
    <property type="term" value="F:phosphoribosylformylglycinamidine synthase activity"/>
    <property type="evidence" value="ECO:0007669"/>
    <property type="project" value="UniProtKB-EC"/>
</dbReference>
<dbReference type="GO" id="GO:0005737">
    <property type="term" value="C:cytoplasm"/>
    <property type="evidence" value="ECO:0007669"/>
    <property type="project" value="TreeGrafter"/>
</dbReference>
<organism evidence="2 3">
    <name type="scientific">Treponema phagedenis</name>
    <dbReference type="NCBI Taxonomy" id="162"/>
    <lineage>
        <taxon>Bacteria</taxon>
        <taxon>Pseudomonadati</taxon>
        <taxon>Spirochaetota</taxon>
        <taxon>Spirochaetia</taxon>
        <taxon>Spirochaetales</taxon>
        <taxon>Treponemataceae</taxon>
        <taxon>Treponema</taxon>
    </lineage>
</organism>
<dbReference type="SUPFAM" id="SSF56042">
    <property type="entry name" value="PurM C-terminal domain-like"/>
    <property type="match status" value="2"/>
</dbReference>
<evidence type="ECO:0000313" key="2">
    <source>
        <dbReference type="EMBL" id="CEM62058.1"/>
    </source>
</evidence>
<keyword evidence="2" id="KW-0436">Ligase</keyword>
<protein>
    <submittedName>
        <fullName evidence="2">Phosphoribosylformylglycinamidine synthase</fullName>
        <ecNumber evidence="2">6.3.5.3</ecNumber>
    </submittedName>
</protein>
<evidence type="ECO:0000313" key="3">
    <source>
        <dbReference type="Proteomes" id="UP000042527"/>
    </source>
</evidence>
<accession>A0A0B7GUA7</accession>
<dbReference type="GO" id="GO:0046872">
    <property type="term" value="F:metal ion binding"/>
    <property type="evidence" value="ECO:0007669"/>
    <property type="project" value="UniProtKB-KW"/>
</dbReference>
<dbReference type="SMART" id="SM01211">
    <property type="entry name" value="GATase_5"/>
    <property type="match status" value="1"/>
</dbReference>